<dbReference type="EMBL" id="JAZGQO010000011">
    <property type="protein sequence ID" value="KAK6172949.1"/>
    <property type="molecule type" value="Genomic_DNA"/>
</dbReference>
<feature type="domain" description="CARD" evidence="1">
    <location>
        <begin position="402"/>
        <end position="489"/>
    </location>
</feature>
<dbReference type="PROSITE" id="PS50209">
    <property type="entry name" value="CARD"/>
    <property type="match status" value="1"/>
</dbReference>
<evidence type="ECO:0000313" key="3">
    <source>
        <dbReference type="Proteomes" id="UP001347796"/>
    </source>
</evidence>
<protein>
    <recommendedName>
        <fullName evidence="1">CARD domain-containing protein</fullName>
    </recommendedName>
</protein>
<comment type="caution">
    <text evidence="2">The sequence shown here is derived from an EMBL/GenBank/DDBJ whole genome shotgun (WGS) entry which is preliminary data.</text>
</comment>
<reference evidence="2 3" key="1">
    <citation type="submission" date="2024-01" db="EMBL/GenBank/DDBJ databases">
        <title>The genome of the rayed Mediterranean limpet Patella caerulea (Linnaeus, 1758).</title>
        <authorList>
            <person name="Anh-Thu Weber A."/>
            <person name="Halstead-Nussloch G."/>
        </authorList>
    </citation>
    <scope>NUCLEOTIDE SEQUENCE [LARGE SCALE GENOMIC DNA]</scope>
    <source>
        <strain evidence="2">AATW-2023a</strain>
        <tissue evidence="2">Whole specimen</tissue>
    </source>
</reference>
<accession>A0AAN8PCA1</accession>
<dbReference type="GO" id="GO:0042981">
    <property type="term" value="P:regulation of apoptotic process"/>
    <property type="evidence" value="ECO:0007669"/>
    <property type="project" value="InterPro"/>
</dbReference>
<evidence type="ECO:0000313" key="2">
    <source>
        <dbReference type="EMBL" id="KAK6172949.1"/>
    </source>
</evidence>
<dbReference type="AlphaFoldDB" id="A0AAN8PCA1"/>
<keyword evidence="3" id="KW-1185">Reference proteome</keyword>
<dbReference type="Proteomes" id="UP001347796">
    <property type="component" value="Unassembled WGS sequence"/>
</dbReference>
<gene>
    <name evidence="2" type="ORF">SNE40_016501</name>
</gene>
<dbReference type="InterPro" id="IPR001315">
    <property type="entry name" value="CARD"/>
</dbReference>
<proteinExistence type="predicted"/>
<dbReference type="InterPro" id="IPR011029">
    <property type="entry name" value="DEATH-like_dom_sf"/>
</dbReference>
<name>A0AAN8PCA1_PATCE</name>
<evidence type="ECO:0000259" key="1">
    <source>
        <dbReference type="PROSITE" id="PS50209"/>
    </source>
</evidence>
<organism evidence="2 3">
    <name type="scientific">Patella caerulea</name>
    <name type="common">Rayed Mediterranean limpet</name>
    <dbReference type="NCBI Taxonomy" id="87958"/>
    <lineage>
        <taxon>Eukaryota</taxon>
        <taxon>Metazoa</taxon>
        <taxon>Spiralia</taxon>
        <taxon>Lophotrochozoa</taxon>
        <taxon>Mollusca</taxon>
        <taxon>Gastropoda</taxon>
        <taxon>Patellogastropoda</taxon>
        <taxon>Patelloidea</taxon>
        <taxon>Patellidae</taxon>
        <taxon>Patella</taxon>
    </lineage>
</organism>
<dbReference type="Gene3D" id="1.10.533.10">
    <property type="entry name" value="Death Domain, Fas"/>
    <property type="match status" value="5"/>
</dbReference>
<sequence length="634" mass="73130">MKDEDYELWTENYLGLVTGLLDALPKITLELSKRKIIDSSDLADLDIHRAIGKREGAIKLVNILRQRGRDVLSNINSALDACGLTKIERVNGDGNRLKLMQYDHYIVWIKHKTYLMESFKGKLSDITEKLVQINILDEGKRTEIMENVQKNESKGAYKFVDMVCECGELVLPKIIQILNDPNIGLSEVVEKLEKDLTRTGRMKDDDYRVWVNNGTYIVTNIHYNLHIVSKKLLERNIIDDVDMKEFDSHRQIGRRVGAVKLVDILSERGEDVLGKIVDTFRECGFNMVADELKKDLSRRVRMIDWHYEIWKKNRSDLTNNMKDNLSCLTRELYEAGIIDMVDWEDIEKAEKESKEKGAEKLEDILCNRGENVLPGLLLVFNKCRLFGVVEVLKEDINRRERMNYIHFKIWNKNKEYIITSFKNNLALLMEELQKSDIIDEDDVTELGRAEESDDVTELGRAEESDGAKKLVDMLEKRGKDVLPKIIEVLNRCDLTDVEIKLTTDISRLEKMEPRHYEIWERRYKYLVGHLKNKLDSLTAALIAADNIIDLDDRQNILNGGKEDGAIKLIDTLGYRGKDILPKIIQVLKSCGLSEVAVELENDLSTDNKDHTEFTENTPLIDTETQQVNLNMPPC</sequence>